<protein>
    <submittedName>
        <fullName evidence="3">F-box/LRR-repeat protein At3g48880-like</fullName>
    </submittedName>
</protein>
<gene>
    <name evidence="3" type="primary">LOC113852308</name>
</gene>
<evidence type="ECO:0000313" key="2">
    <source>
        <dbReference type="Proteomes" id="UP000694853"/>
    </source>
</evidence>
<evidence type="ECO:0000313" key="3">
    <source>
        <dbReference type="RefSeq" id="XP_027338342.1"/>
    </source>
</evidence>
<dbReference type="SUPFAM" id="SSF52047">
    <property type="entry name" value="RNI-like"/>
    <property type="match status" value="1"/>
</dbReference>
<dbReference type="InterPro" id="IPR036047">
    <property type="entry name" value="F-box-like_dom_sf"/>
</dbReference>
<dbReference type="GeneID" id="113852308"/>
<evidence type="ECO:0000259" key="1">
    <source>
        <dbReference type="PROSITE" id="PS50181"/>
    </source>
</evidence>
<dbReference type="Gene3D" id="3.80.10.10">
    <property type="entry name" value="Ribonuclease Inhibitor"/>
    <property type="match status" value="1"/>
</dbReference>
<dbReference type="InterPro" id="IPR001810">
    <property type="entry name" value="F-box_dom"/>
</dbReference>
<reference evidence="3" key="2">
    <citation type="submission" date="2025-08" db="UniProtKB">
        <authorList>
            <consortium name="RefSeq"/>
        </authorList>
    </citation>
    <scope>IDENTIFICATION</scope>
    <source>
        <tissue evidence="3">Young leaves</tissue>
    </source>
</reference>
<dbReference type="Gene3D" id="1.20.1280.50">
    <property type="match status" value="1"/>
</dbReference>
<dbReference type="Proteomes" id="UP000694853">
    <property type="component" value="Unplaced"/>
</dbReference>
<reference evidence="2" key="1">
    <citation type="journal article" date="2019" name="Toxins">
        <title>Detection of Abrin-Like and Prepropulchellin-Like Toxin Genes and Transcripts Using Whole Genome Sequencing and Full-Length Transcript Sequencing of Abrus precatorius.</title>
        <authorList>
            <person name="Hovde B.T."/>
            <person name="Daligault H.E."/>
            <person name="Hanschen E.R."/>
            <person name="Kunde Y.A."/>
            <person name="Johnson M.B."/>
            <person name="Starkenburg S.R."/>
            <person name="Johnson S.L."/>
        </authorList>
    </citation>
    <scope>NUCLEOTIDE SEQUENCE [LARGE SCALE GENOMIC DNA]</scope>
</reference>
<organism evidence="2 3">
    <name type="scientific">Abrus precatorius</name>
    <name type="common">Indian licorice</name>
    <name type="synonym">Glycine abrus</name>
    <dbReference type="NCBI Taxonomy" id="3816"/>
    <lineage>
        <taxon>Eukaryota</taxon>
        <taxon>Viridiplantae</taxon>
        <taxon>Streptophyta</taxon>
        <taxon>Embryophyta</taxon>
        <taxon>Tracheophyta</taxon>
        <taxon>Spermatophyta</taxon>
        <taxon>Magnoliopsida</taxon>
        <taxon>eudicotyledons</taxon>
        <taxon>Gunneridae</taxon>
        <taxon>Pentapetalae</taxon>
        <taxon>rosids</taxon>
        <taxon>fabids</taxon>
        <taxon>Fabales</taxon>
        <taxon>Fabaceae</taxon>
        <taxon>Papilionoideae</taxon>
        <taxon>50 kb inversion clade</taxon>
        <taxon>NPAAA clade</taxon>
        <taxon>indigoferoid/millettioid clade</taxon>
        <taxon>Abreae</taxon>
        <taxon>Abrus</taxon>
    </lineage>
</organism>
<dbReference type="OrthoDB" id="957465at2759"/>
<keyword evidence="2" id="KW-1185">Reference proteome</keyword>
<name>A0A8B8K3J9_ABRPR</name>
<dbReference type="PROSITE" id="PS50181">
    <property type="entry name" value="FBOX"/>
    <property type="match status" value="1"/>
</dbReference>
<accession>A0A8B8K3J9</accession>
<dbReference type="SUPFAM" id="SSF81383">
    <property type="entry name" value="F-box domain"/>
    <property type="match status" value="1"/>
</dbReference>
<dbReference type="RefSeq" id="XP_027338342.1">
    <property type="nucleotide sequence ID" value="XM_027482541.1"/>
</dbReference>
<proteinExistence type="predicted"/>
<dbReference type="Pfam" id="PF12937">
    <property type="entry name" value="F-box-like"/>
    <property type="match status" value="1"/>
</dbReference>
<dbReference type="PANTHER" id="PTHR38926">
    <property type="entry name" value="F-BOX DOMAIN CONTAINING PROTEIN, EXPRESSED"/>
    <property type="match status" value="1"/>
</dbReference>
<sequence>MKKRNSGATSPINHLCDEILVGIFMLLNVADIAAVSLVCKSWNRVCREPSLWRKLDLTSLGSPYFYIPNTREALRDKRSSTRVTQFLKYVLSLSNGNTSCIVFNYYIYLTDVHLISAAERTQNLKRLILPITGSLTRRGINAAMRCWRGLESITLTSMVKHNFLFPAIGKYCRNITEVKFTCGFLENHADALVKYTPNLRILSIRYVIVSMKGLCTVLNSLQRLEMVNICHSVIMDKPHPRSEVSVYGIGDLRSHLDISCMRKLIFCQGRRCLRCRNGHEDNNSPSRQPYGHFEDIWREDEIITLAH</sequence>
<dbReference type="SMART" id="SM00256">
    <property type="entry name" value="FBOX"/>
    <property type="match status" value="1"/>
</dbReference>
<dbReference type="KEGG" id="aprc:113852308"/>
<feature type="domain" description="F-box" evidence="1">
    <location>
        <begin position="9"/>
        <end position="55"/>
    </location>
</feature>
<dbReference type="PANTHER" id="PTHR38926:SF10">
    <property type="entry name" value="F-BOX DOMAIN-CONTAINING PROTEIN"/>
    <property type="match status" value="1"/>
</dbReference>
<dbReference type="InterPro" id="IPR032675">
    <property type="entry name" value="LRR_dom_sf"/>
</dbReference>
<dbReference type="AlphaFoldDB" id="A0A8B8K3J9"/>